<protein>
    <recommendedName>
        <fullName evidence="8">Protein kinase domain-containing protein</fullName>
    </recommendedName>
</protein>
<keyword evidence="4" id="KW-0067">ATP-binding</keyword>
<proteinExistence type="predicted"/>
<evidence type="ECO:0000256" key="4">
    <source>
        <dbReference type="ARBA" id="ARBA00022840"/>
    </source>
</evidence>
<keyword evidence="1" id="KW-0808">Transferase</keyword>
<comment type="caution">
    <text evidence="9">The sequence shown here is derived from an EMBL/GenBank/DDBJ whole genome shotgun (WGS) entry which is preliminary data.</text>
</comment>
<feature type="binding site" evidence="6">
    <location>
        <position position="479"/>
    </location>
    <ligand>
        <name>Mg(2+)</name>
        <dbReference type="ChEBI" id="CHEBI:18420"/>
    </ligand>
</feature>
<evidence type="ECO:0000256" key="7">
    <source>
        <dbReference type="SAM" id="MobiDB-lite"/>
    </source>
</evidence>
<feature type="active site" description="Proton acceptor" evidence="5">
    <location>
        <position position="461"/>
    </location>
</feature>
<dbReference type="InterPro" id="IPR011009">
    <property type="entry name" value="Kinase-like_dom_sf"/>
</dbReference>
<dbReference type="GO" id="GO:0046872">
    <property type="term" value="F:metal ion binding"/>
    <property type="evidence" value="ECO:0007669"/>
    <property type="project" value="UniProtKB-KW"/>
</dbReference>
<evidence type="ECO:0000256" key="5">
    <source>
        <dbReference type="PIRSR" id="PIRSR000615-1"/>
    </source>
</evidence>
<evidence type="ECO:0000313" key="9">
    <source>
        <dbReference type="EMBL" id="KAG0258055.1"/>
    </source>
</evidence>
<dbReference type="Proteomes" id="UP001194580">
    <property type="component" value="Unassembled WGS sequence"/>
</dbReference>
<dbReference type="PROSITE" id="PS00108">
    <property type="entry name" value="PROTEIN_KINASE_ST"/>
    <property type="match status" value="1"/>
</dbReference>
<dbReference type="Pfam" id="PF07714">
    <property type="entry name" value="PK_Tyr_Ser-Thr"/>
    <property type="match status" value="1"/>
</dbReference>
<dbReference type="InterPro" id="IPR051681">
    <property type="entry name" value="Ser/Thr_Kinases-Pseudokinases"/>
</dbReference>
<name>A0AAD4D2A8_9FUNG</name>
<evidence type="ECO:0000259" key="8">
    <source>
        <dbReference type="PROSITE" id="PS50011"/>
    </source>
</evidence>
<dbReference type="GO" id="GO:0005524">
    <property type="term" value="F:ATP binding"/>
    <property type="evidence" value="ECO:0007669"/>
    <property type="project" value="UniProtKB-KW"/>
</dbReference>
<evidence type="ECO:0000256" key="6">
    <source>
        <dbReference type="PIRSR" id="PIRSR000615-3"/>
    </source>
</evidence>
<dbReference type="Gene3D" id="3.30.200.20">
    <property type="entry name" value="Phosphorylase Kinase, domain 1"/>
    <property type="match status" value="1"/>
</dbReference>
<dbReference type="CDD" id="cd13999">
    <property type="entry name" value="STKc_MAP3K-like"/>
    <property type="match status" value="1"/>
</dbReference>
<dbReference type="InterPro" id="IPR008271">
    <property type="entry name" value="Ser/Thr_kinase_AS"/>
</dbReference>
<dbReference type="PANTHER" id="PTHR44329:SF288">
    <property type="entry name" value="MITOGEN-ACTIVATED PROTEIN KINASE KINASE KINASE 20"/>
    <property type="match status" value="1"/>
</dbReference>
<dbReference type="SUPFAM" id="SSF56112">
    <property type="entry name" value="Protein kinase-like (PK-like)"/>
    <property type="match status" value="1"/>
</dbReference>
<keyword evidence="2" id="KW-0547">Nucleotide-binding</keyword>
<dbReference type="InterPro" id="IPR000719">
    <property type="entry name" value="Prot_kinase_dom"/>
</dbReference>
<evidence type="ECO:0000256" key="3">
    <source>
        <dbReference type="ARBA" id="ARBA00022777"/>
    </source>
</evidence>
<dbReference type="GO" id="GO:0004674">
    <property type="term" value="F:protein serine/threonine kinase activity"/>
    <property type="evidence" value="ECO:0007669"/>
    <property type="project" value="TreeGrafter"/>
</dbReference>
<dbReference type="InterPro" id="IPR001245">
    <property type="entry name" value="Ser-Thr/Tyr_kinase_cat_dom"/>
</dbReference>
<sequence>MAAAFVPTPIPAPLPAPVVVVRKAVAAHNNPPPGIAGPALQATIQPPVQALVQAQQAQYHHYQQSQQQTQQQHYQQQQQSPLAAIPALQALQAQQIQQFQLKAQQSPPQQQQQQQLHHPPQPEQQQQHQPQNHQQQLYLPQPQQPQPQQQQQQQQPHAQPPKIQQAPQQRHPQAYPQQQQQHHVQQQLQQQQQQQSPVQMANINMQFEQVRVGSPNEIQVLPDSPLQAVVKGFQTIERHVDERLENETEETLRAKIKADIVVMCQERGLPDEGDKTTLIQALLDWQKAKPIPGASTPKLCSVEPAALAIKKDAAPINTVHLNSLLLGENFQGEISYDQLIVGRKLGSGGFKDCYAGTYLGEAVAIGELRVQNFTEMDITEMKHEINVLKQLRHENIIRFIGVCTNIKHLCIVTELCENGDLYDFMRKAKKPSFGRLIMYMHDIALACSYLHTRRPSIIHRDMKSMNVLISSDDRAKINDFGLARIRPRANASLHTQCGTPNWQAPEFWTPNPSYTEKVDVYACGLIYWEILSWAELGYPYHNLTEHQLYEAVRDKEERPPLEKLKKYPGSLIALIQEMWRKDPKKRPSMSHVVDRLAEYLE</sequence>
<dbReference type="EMBL" id="JAAAIL010002346">
    <property type="protein sequence ID" value="KAG0258055.1"/>
    <property type="molecule type" value="Genomic_DNA"/>
</dbReference>
<reference evidence="9" key="1">
    <citation type="journal article" date="2020" name="Fungal Divers.">
        <title>Resolving the Mortierellaceae phylogeny through synthesis of multi-gene phylogenetics and phylogenomics.</title>
        <authorList>
            <person name="Vandepol N."/>
            <person name="Liber J."/>
            <person name="Desiro A."/>
            <person name="Na H."/>
            <person name="Kennedy M."/>
            <person name="Barry K."/>
            <person name="Grigoriev I.V."/>
            <person name="Miller A.N."/>
            <person name="O'Donnell K."/>
            <person name="Stajich J.E."/>
            <person name="Bonito G."/>
        </authorList>
    </citation>
    <scope>NUCLEOTIDE SEQUENCE</scope>
    <source>
        <strain evidence="9">NRRL 28262</strain>
    </source>
</reference>
<accession>A0AAD4D2A8</accession>
<keyword evidence="6" id="KW-0479">Metal-binding</keyword>
<keyword evidence="10" id="KW-1185">Reference proteome</keyword>
<keyword evidence="3" id="KW-0418">Kinase</keyword>
<organism evidence="9 10">
    <name type="scientific">Linnemannia exigua</name>
    <dbReference type="NCBI Taxonomy" id="604196"/>
    <lineage>
        <taxon>Eukaryota</taxon>
        <taxon>Fungi</taxon>
        <taxon>Fungi incertae sedis</taxon>
        <taxon>Mucoromycota</taxon>
        <taxon>Mortierellomycotina</taxon>
        <taxon>Mortierellomycetes</taxon>
        <taxon>Mortierellales</taxon>
        <taxon>Mortierellaceae</taxon>
        <taxon>Linnemannia</taxon>
    </lineage>
</organism>
<dbReference type="PANTHER" id="PTHR44329">
    <property type="entry name" value="SERINE/THREONINE-PROTEIN KINASE TNNI3K-RELATED"/>
    <property type="match status" value="1"/>
</dbReference>
<dbReference type="AlphaFoldDB" id="A0AAD4D2A8"/>
<feature type="region of interest" description="Disordered" evidence="7">
    <location>
        <begin position="99"/>
        <end position="197"/>
    </location>
</feature>
<dbReference type="PROSITE" id="PS50011">
    <property type="entry name" value="PROTEIN_KINASE_DOM"/>
    <property type="match status" value="1"/>
</dbReference>
<evidence type="ECO:0000313" key="10">
    <source>
        <dbReference type="Proteomes" id="UP001194580"/>
    </source>
</evidence>
<feature type="domain" description="Protein kinase" evidence="8">
    <location>
        <begin position="339"/>
        <end position="600"/>
    </location>
</feature>
<dbReference type="SMART" id="SM00220">
    <property type="entry name" value="S_TKc"/>
    <property type="match status" value="1"/>
</dbReference>
<evidence type="ECO:0000256" key="2">
    <source>
        <dbReference type="ARBA" id="ARBA00022741"/>
    </source>
</evidence>
<feature type="binding site" evidence="6">
    <location>
        <position position="466"/>
    </location>
    <ligand>
        <name>Mg(2+)</name>
        <dbReference type="ChEBI" id="CHEBI:18420"/>
    </ligand>
</feature>
<evidence type="ECO:0000256" key="1">
    <source>
        <dbReference type="ARBA" id="ARBA00022679"/>
    </source>
</evidence>
<gene>
    <name evidence="9" type="ORF">BGZ95_005068</name>
</gene>
<dbReference type="Gene3D" id="1.10.510.10">
    <property type="entry name" value="Transferase(Phosphotransferase) domain 1"/>
    <property type="match status" value="1"/>
</dbReference>
<keyword evidence="6" id="KW-0460">Magnesium</keyword>